<keyword evidence="1" id="KW-0010">Activator</keyword>
<evidence type="ECO:0000313" key="3">
    <source>
        <dbReference type="EMBL" id="KNC70727.1"/>
    </source>
</evidence>
<evidence type="ECO:0000256" key="1">
    <source>
        <dbReference type="RuleBase" id="RU365082"/>
    </source>
</evidence>
<evidence type="ECO:0000259" key="2">
    <source>
        <dbReference type="Pfam" id="PF08638"/>
    </source>
</evidence>
<dbReference type="InterPro" id="IPR055122">
    <property type="entry name" value="Med14_N"/>
</dbReference>
<dbReference type="Pfam" id="PF08638">
    <property type="entry name" value="Med14"/>
    <property type="match status" value="1"/>
</dbReference>
<keyword evidence="4" id="KW-1185">Reference proteome</keyword>
<dbReference type="EMBL" id="KQ250363">
    <property type="protein sequence ID" value="KNC70727.1"/>
    <property type="molecule type" value="Genomic_DNA"/>
</dbReference>
<feature type="domain" description="Mediator complex subunit MED14 N-terminal" evidence="2">
    <location>
        <begin position="2"/>
        <end position="54"/>
    </location>
</feature>
<keyword evidence="1" id="KW-0804">Transcription</keyword>
<comment type="function">
    <text evidence="1">Component of the Mediator complex, a coactivator involved in the regulated transcription of nearly all RNA polymerase II-dependent genes. Mediator functions as a bridge to convey information from gene-specific regulatory proteins to the basal RNA polymerase II transcription machinery. Mediator is recruited to promoters by direct interactions with regulatory proteins and serves as a scaffold for the assembly of a functional preinitiation complex with RNA polymerase II and the general transcription factors.</text>
</comment>
<name>A0A0L0F213_9EUKA</name>
<feature type="non-terminal residue" evidence="3">
    <location>
        <position position="1"/>
    </location>
</feature>
<dbReference type="Proteomes" id="UP000054560">
    <property type="component" value="Unassembled WGS sequence"/>
</dbReference>
<gene>
    <name evidence="3" type="ORF">SARC_16746</name>
</gene>
<dbReference type="AlphaFoldDB" id="A0A0L0F213"/>
<comment type="subunit">
    <text evidence="1">Component of the Mediator complex.</text>
</comment>
<evidence type="ECO:0000313" key="4">
    <source>
        <dbReference type="Proteomes" id="UP000054560"/>
    </source>
</evidence>
<dbReference type="GO" id="GO:0016592">
    <property type="term" value="C:mediator complex"/>
    <property type="evidence" value="ECO:0007669"/>
    <property type="project" value="UniProtKB-UniRule"/>
</dbReference>
<keyword evidence="1" id="KW-0539">Nucleus</keyword>
<dbReference type="RefSeq" id="XP_014144629.1">
    <property type="nucleotide sequence ID" value="XM_014289154.1"/>
</dbReference>
<comment type="similarity">
    <text evidence="1">Belongs to the Mediator complex subunit 14 family.</text>
</comment>
<keyword evidence="1" id="KW-0805">Transcription regulation</keyword>
<dbReference type="GeneID" id="25917250"/>
<accession>A0A0L0F213</accession>
<dbReference type="OrthoDB" id="205099at2759"/>
<protein>
    <recommendedName>
        <fullName evidence="1">Mediator of RNA polymerase II transcription subunit 14</fullName>
    </recommendedName>
    <alternativeName>
        <fullName evidence="1">Mediator complex subunit 14</fullName>
    </alternativeName>
</protein>
<dbReference type="GO" id="GO:0003712">
    <property type="term" value="F:transcription coregulator activity"/>
    <property type="evidence" value="ECO:0007669"/>
    <property type="project" value="UniProtKB-UniRule"/>
</dbReference>
<sequence length="58" mass="6454">GQLHQQSLSYFNAAVTLGNFHSQLWQKRAPPFAVPTAVDVMVSGTYSRFPKLGKFLCI</sequence>
<proteinExistence type="inferred from homology"/>
<comment type="subcellular location">
    <subcellularLocation>
        <location evidence="1">Nucleus</location>
    </subcellularLocation>
</comment>
<organism evidence="3 4">
    <name type="scientific">Sphaeroforma arctica JP610</name>
    <dbReference type="NCBI Taxonomy" id="667725"/>
    <lineage>
        <taxon>Eukaryota</taxon>
        <taxon>Ichthyosporea</taxon>
        <taxon>Ichthyophonida</taxon>
        <taxon>Sphaeroforma</taxon>
    </lineage>
</organism>
<reference evidence="3 4" key="1">
    <citation type="submission" date="2011-02" db="EMBL/GenBank/DDBJ databases">
        <title>The Genome Sequence of Sphaeroforma arctica JP610.</title>
        <authorList>
            <consortium name="The Broad Institute Genome Sequencing Platform"/>
            <person name="Russ C."/>
            <person name="Cuomo C."/>
            <person name="Young S.K."/>
            <person name="Zeng Q."/>
            <person name="Gargeya S."/>
            <person name="Alvarado L."/>
            <person name="Berlin A."/>
            <person name="Chapman S.B."/>
            <person name="Chen Z."/>
            <person name="Freedman E."/>
            <person name="Gellesch M."/>
            <person name="Goldberg J."/>
            <person name="Griggs A."/>
            <person name="Gujja S."/>
            <person name="Heilman E."/>
            <person name="Heiman D."/>
            <person name="Howarth C."/>
            <person name="Mehta T."/>
            <person name="Neiman D."/>
            <person name="Pearson M."/>
            <person name="Roberts A."/>
            <person name="Saif S."/>
            <person name="Shea T."/>
            <person name="Shenoy N."/>
            <person name="Sisk P."/>
            <person name="Stolte C."/>
            <person name="Sykes S."/>
            <person name="White J."/>
            <person name="Yandava C."/>
            <person name="Burger G."/>
            <person name="Gray M.W."/>
            <person name="Holland P.W.H."/>
            <person name="King N."/>
            <person name="Lang F.B.F."/>
            <person name="Roger A.J."/>
            <person name="Ruiz-Trillo I."/>
            <person name="Haas B."/>
            <person name="Nusbaum C."/>
            <person name="Birren B."/>
        </authorList>
    </citation>
    <scope>NUCLEOTIDE SEQUENCE [LARGE SCALE GENOMIC DNA]</scope>
    <source>
        <strain evidence="3 4">JP610</strain>
    </source>
</reference>